<evidence type="ECO:0000256" key="3">
    <source>
        <dbReference type="ARBA" id="ARBA00023163"/>
    </source>
</evidence>
<dbReference type="PANTHER" id="PTHR30055:SF209">
    <property type="entry name" value="POSSIBLE TRANSCRIPTIONAL REGULATORY PROTEIN (PROBABLY TETR-FAMILY)"/>
    <property type="match status" value="1"/>
</dbReference>
<dbReference type="InterPro" id="IPR001647">
    <property type="entry name" value="HTH_TetR"/>
</dbReference>
<evidence type="ECO:0000313" key="7">
    <source>
        <dbReference type="Proteomes" id="UP000199220"/>
    </source>
</evidence>
<keyword evidence="1" id="KW-0805">Transcription regulation</keyword>
<keyword evidence="7" id="KW-1185">Reference proteome</keyword>
<dbReference type="SUPFAM" id="SSF48498">
    <property type="entry name" value="Tetracyclin repressor-like, C-terminal domain"/>
    <property type="match status" value="1"/>
</dbReference>
<dbReference type="PANTHER" id="PTHR30055">
    <property type="entry name" value="HTH-TYPE TRANSCRIPTIONAL REGULATOR RUTR"/>
    <property type="match status" value="1"/>
</dbReference>
<gene>
    <name evidence="6" type="ORF">SAMN04488554_0891</name>
</gene>
<name>A0A1H5E4E1_9MICO</name>
<dbReference type="Gene3D" id="1.10.357.10">
    <property type="entry name" value="Tetracycline Repressor, domain 2"/>
    <property type="match status" value="1"/>
</dbReference>
<organism evidence="6 7">
    <name type="scientific">Ruania alba</name>
    <dbReference type="NCBI Taxonomy" id="648782"/>
    <lineage>
        <taxon>Bacteria</taxon>
        <taxon>Bacillati</taxon>
        <taxon>Actinomycetota</taxon>
        <taxon>Actinomycetes</taxon>
        <taxon>Micrococcales</taxon>
        <taxon>Ruaniaceae</taxon>
        <taxon>Ruania</taxon>
    </lineage>
</organism>
<feature type="domain" description="HTH tetR-type" evidence="5">
    <location>
        <begin position="17"/>
        <end position="77"/>
    </location>
</feature>
<dbReference type="STRING" id="648782.SAMN04488554_0891"/>
<reference evidence="7" key="1">
    <citation type="submission" date="2016-10" db="EMBL/GenBank/DDBJ databases">
        <authorList>
            <person name="Varghese N."/>
            <person name="Submissions S."/>
        </authorList>
    </citation>
    <scope>NUCLEOTIDE SEQUENCE [LARGE SCALE GENOMIC DNA]</scope>
    <source>
        <strain evidence="7">DSM 21368</strain>
    </source>
</reference>
<dbReference type="InterPro" id="IPR009057">
    <property type="entry name" value="Homeodomain-like_sf"/>
</dbReference>
<evidence type="ECO:0000259" key="5">
    <source>
        <dbReference type="PROSITE" id="PS50977"/>
    </source>
</evidence>
<feature type="DNA-binding region" description="H-T-H motif" evidence="4">
    <location>
        <begin position="40"/>
        <end position="59"/>
    </location>
</feature>
<dbReference type="SUPFAM" id="SSF46689">
    <property type="entry name" value="Homeodomain-like"/>
    <property type="match status" value="1"/>
</dbReference>
<evidence type="ECO:0000256" key="1">
    <source>
        <dbReference type="ARBA" id="ARBA00023015"/>
    </source>
</evidence>
<keyword evidence="3" id="KW-0804">Transcription</keyword>
<proteinExistence type="predicted"/>
<dbReference type="AlphaFoldDB" id="A0A1H5E4E1"/>
<dbReference type="Proteomes" id="UP000199220">
    <property type="component" value="Unassembled WGS sequence"/>
</dbReference>
<dbReference type="InterPro" id="IPR050109">
    <property type="entry name" value="HTH-type_TetR-like_transc_reg"/>
</dbReference>
<protein>
    <submittedName>
        <fullName evidence="6">DNA-binding transcriptional regulator, AcrR family</fullName>
    </submittedName>
</protein>
<dbReference type="Pfam" id="PF13305">
    <property type="entry name" value="TetR_C_33"/>
    <property type="match status" value="1"/>
</dbReference>
<accession>A0A1H5E4E1</accession>
<dbReference type="Pfam" id="PF00440">
    <property type="entry name" value="TetR_N"/>
    <property type="match status" value="1"/>
</dbReference>
<evidence type="ECO:0000256" key="4">
    <source>
        <dbReference type="PROSITE-ProRule" id="PRU00335"/>
    </source>
</evidence>
<dbReference type="InterPro" id="IPR036271">
    <property type="entry name" value="Tet_transcr_reg_TetR-rel_C_sf"/>
</dbReference>
<dbReference type="EMBL" id="FNTX01000001">
    <property type="protein sequence ID" value="SED86047.1"/>
    <property type="molecule type" value="Genomic_DNA"/>
</dbReference>
<evidence type="ECO:0000256" key="2">
    <source>
        <dbReference type="ARBA" id="ARBA00023125"/>
    </source>
</evidence>
<dbReference type="GO" id="GO:0003700">
    <property type="term" value="F:DNA-binding transcription factor activity"/>
    <property type="evidence" value="ECO:0007669"/>
    <property type="project" value="TreeGrafter"/>
</dbReference>
<evidence type="ECO:0000313" key="6">
    <source>
        <dbReference type="EMBL" id="SED86047.1"/>
    </source>
</evidence>
<sequence length="203" mass="22023">MSRGTLVGVARPRQYDDAVRRRLLDHASRLISTHGADRFSLRQLAGAAETTTAAVYTLFGGRDELVHAVVDEGFTRFAEHLQSVAPSDDPSADLFELGLAYRRSALADPHFYRVLFGPGTLRSGTDSTAHPTFRVLVTAVARVHPDTDDAHVETEALRLWALVHGLVGLELAGLLPGDADEQDQRYRAALLGTAAHDLRTGTS</sequence>
<dbReference type="PROSITE" id="PS50977">
    <property type="entry name" value="HTH_TETR_2"/>
    <property type="match status" value="1"/>
</dbReference>
<keyword evidence="2 4" id="KW-0238">DNA-binding</keyword>
<dbReference type="GO" id="GO:0000976">
    <property type="term" value="F:transcription cis-regulatory region binding"/>
    <property type="evidence" value="ECO:0007669"/>
    <property type="project" value="TreeGrafter"/>
</dbReference>
<dbReference type="InterPro" id="IPR025996">
    <property type="entry name" value="MT1864/Rv1816-like_C"/>
</dbReference>